<protein>
    <recommendedName>
        <fullName evidence="5">EF-hand domain-containing protein</fullName>
    </recommendedName>
</protein>
<keyword evidence="2" id="KW-0472">Membrane</keyword>
<keyword evidence="2" id="KW-0812">Transmembrane</keyword>
<name>A0A5B8XXS7_9DELT</name>
<evidence type="ECO:0000256" key="2">
    <source>
        <dbReference type="SAM" id="Phobius"/>
    </source>
</evidence>
<sequence length="759" mass="82085">MAEHSWRFFVAGGVDQVQLQTGKDLINLRALDQKLWVALACPTTGVEFDERTLELLDTDKDKRVRASEMIEAAEWCGRMLSDVEVLANRKASLVLSAISEGTDDSKLLKKTAERILETVDKAGAKEISVEDTEAATASFDKQKWNGDGVIPASSVEDETLAAVFADALKATAEPSTDRNSDPGLNAAQIDTFFDNIAAHATWLEDGVAEDVKPLGDDTQAAWEAIKAVRAKVDDYFARVNVAAYDSRALTALNREETEYLAIAAKDLHISSEEVAHFPLARVSDNQTLPLHEGLNPAWMKAIHAFRDKAIVPILGEKVGLLESEWLEICAKFSAYEKWVSAKPEASVGDLSAERIKELNAGTGRDDLKALIDKDLEVEPMAKALENVEKLVRFNRDLMAIANNFVAFRDFYSATSPGIFQLGTLYIDRRACNLCVHVTDAGRHASMASHSNAYLLYCDLKNAKGEKMAIAAAVTDGDIDNLMVGRNGVFYDRDGNDWDATVTKIVENPISIRQAFWSPYKKFLRMIEDQISKRAQDAEAKSQAKVDGAAKATDAAATGGKAVETKPAESKKLDVGVVAALGVAVGGLTAALGMILEAFFGLGIWMPVGFLALLLVISGPSMAIAWMKLRKRNLGPLLDANGWAVNSLAKINVPFGRSLTSLAVLPEGAARDHVDPFAEKKRHWGVWVFLFVLIGAAIAWYLGKLDTYLPPQASSVEVLGEYAPRNTADKIKAEAEAEAAKAAEPAADAAPAGEAPAAAP</sequence>
<dbReference type="AlphaFoldDB" id="A0A5B8XXS7"/>
<proteinExistence type="predicted"/>
<gene>
    <name evidence="3" type="ORF">FRD01_21650</name>
</gene>
<dbReference type="EMBL" id="CP042467">
    <property type="protein sequence ID" value="QED29788.1"/>
    <property type="molecule type" value="Genomic_DNA"/>
</dbReference>
<reference evidence="3 4" key="1">
    <citation type="submission" date="2019-08" db="EMBL/GenBank/DDBJ databases">
        <authorList>
            <person name="Liang Q."/>
        </authorList>
    </citation>
    <scope>NUCLEOTIDE SEQUENCE [LARGE SCALE GENOMIC DNA]</scope>
    <source>
        <strain evidence="3 4">V1718</strain>
    </source>
</reference>
<feature type="transmembrane region" description="Helical" evidence="2">
    <location>
        <begin position="683"/>
        <end position="701"/>
    </location>
</feature>
<dbReference type="RefSeq" id="WP_146963021.1">
    <property type="nucleotide sequence ID" value="NZ_CP042467.1"/>
</dbReference>
<dbReference type="KEGG" id="bbae:FRD01_21650"/>
<evidence type="ECO:0000313" key="4">
    <source>
        <dbReference type="Proteomes" id="UP000321595"/>
    </source>
</evidence>
<feature type="compositionally biased region" description="Low complexity" evidence="1">
    <location>
        <begin position="741"/>
        <end position="759"/>
    </location>
</feature>
<feature type="region of interest" description="Disordered" evidence="1">
    <location>
        <begin position="733"/>
        <end position="759"/>
    </location>
</feature>
<evidence type="ECO:0000256" key="1">
    <source>
        <dbReference type="SAM" id="MobiDB-lite"/>
    </source>
</evidence>
<dbReference type="OrthoDB" id="9785737at2"/>
<accession>A0A5B8XXS7</accession>
<dbReference type="Proteomes" id="UP000321595">
    <property type="component" value="Chromosome"/>
</dbReference>
<keyword evidence="2" id="KW-1133">Transmembrane helix</keyword>
<evidence type="ECO:0008006" key="5">
    <source>
        <dbReference type="Google" id="ProtNLM"/>
    </source>
</evidence>
<keyword evidence="4" id="KW-1185">Reference proteome</keyword>
<organism evidence="3 4">
    <name type="scientific">Microvenator marinus</name>
    <dbReference type="NCBI Taxonomy" id="2600177"/>
    <lineage>
        <taxon>Bacteria</taxon>
        <taxon>Deltaproteobacteria</taxon>
        <taxon>Bradymonadales</taxon>
        <taxon>Microvenatoraceae</taxon>
        <taxon>Microvenator</taxon>
    </lineage>
</organism>
<feature type="transmembrane region" description="Helical" evidence="2">
    <location>
        <begin position="601"/>
        <end position="625"/>
    </location>
</feature>
<evidence type="ECO:0000313" key="3">
    <source>
        <dbReference type="EMBL" id="QED29788.1"/>
    </source>
</evidence>